<protein>
    <submittedName>
        <fullName evidence="6">Intraflagellar transport 56-like</fullName>
    </submittedName>
</protein>
<evidence type="ECO:0000256" key="3">
    <source>
        <dbReference type="ARBA" id="ARBA00022737"/>
    </source>
</evidence>
<dbReference type="InterPro" id="IPR011990">
    <property type="entry name" value="TPR-like_helical_dom_sf"/>
</dbReference>
<keyword evidence="4" id="KW-0802">TPR repeat</keyword>
<dbReference type="SUPFAM" id="SSF48452">
    <property type="entry name" value="TPR-like"/>
    <property type="match status" value="1"/>
</dbReference>
<dbReference type="GO" id="GO:0005524">
    <property type="term" value="F:ATP binding"/>
    <property type="evidence" value="ECO:0007669"/>
    <property type="project" value="UniProtKB-UniRule"/>
</dbReference>
<dbReference type="AlphaFoldDB" id="A0A6S7HA62"/>
<dbReference type="PROSITE" id="PS50011">
    <property type="entry name" value="PROTEIN_KINASE_DOM"/>
    <property type="match status" value="1"/>
</dbReference>
<evidence type="ECO:0000313" key="6">
    <source>
        <dbReference type="EMBL" id="CAB4002685.1"/>
    </source>
</evidence>
<dbReference type="GO" id="GO:0004672">
    <property type="term" value="F:protein kinase activity"/>
    <property type="evidence" value="ECO:0007669"/>
    <property type="project" value="InterPro"/>
</dbReference>
<evidence type="ECO:0000256" key="5">
    <source>
        <dbReference type="ARBA" id="ARBA00023273"/>
    </source>
</evidence>
<dbReference type="GO" id="GO:0097546">
    <property type="term" value="C:ciliary base"/>
    <property type="evidence" value="ECO:0007669"/>
    <property type="project" value="TreeGrafter"/>
</dbReference>
<comment type="caution">
    <text evidence="6">The sequence shown here is derived from an EMBL/GenBank/DDBJ whole genome shotgun (WGS) entry which is preliminary data.</text>
</comment>
<keyword evidence="3" id="KW-0677">Repeat</keyword>
<dbReference type="Gene3D" id="1.10.510.10">
    <property type="entry name" value="Transferase(Phosphotransferase) domain 1"/>
    <property type="match status" value="1"/>
</dbReference>
<dbReference type="Pfam" id="PF00069">
    <property type="entry name" value="Pkinase"/>
    <property type="match status" value="1"/>
</dbReference>
<dbReference type="InterPro" id="IPR000719">
    <property type="entry name" value="Prot_kinase_dom"/>
</dbReference>
<dbReference type="InterPro" id="IPR030511">
    <property type="entry name" value="TTC26"/>
</dbReference>
<comment type="similarity">
    <text evidence="2">Belongs to the IFT56 family.</text>
</comment>
<keyword evidence="5" id="KW-0966">Cell projection</keyword>
<dbReference type="InterPro" id="IPR017441">
    <property type="entry name" value="Protein_kinase_ATP_BS"/>
</dbReference>
<dbReference type="InterPro" id="IPR011009">
    <property type="entry name" value="Kinase-like_dom_sf"/>
</dbReference>
<proteinExistence type="inferred from homology"/>
<dbReference type="FunFam" id="1.25.40.10:FF:000588">
    <property type="entry name" value="Intraflagellar transport protein 56"/>
    <property type="match status" value="1"/>
</dbReference>
<evidence type="ECO:0000313" key="7">
    <source>
        <dbReference type="Proteomes" id="UP001152795"/>
    </source>
</evidence>
<name>A0A6S7HA62_PARCT</name>
<dbReference type="GO" id="GO:0120170">
    <property type="term" value="F:intraciliary transport particle B binding"/>
    <property type="evidence" value="ECO:0007669"/>
    <property type="project" value="TreeGrafter"/>
</dbReference>
<accession>A0A6S7HA62</accession>
<dbReference type="SUPFAM" id="SSF56112">
    <property type="entry name" value="Protein kinase-like (PK-like)"/>
    <property type="match status" value="1"/>
</dbReference>
<dbReference type="Gene3D" id="3.30.200.20">
    <property type="entry name" value="Phosphorylase Kinase, domain 1"/>
    <property type="match status" value="1"/>
</dbReference>
<gene>
    <name evidence="6" type="ORF">PACLA_8A079269</name>
</gene>
<evidence type="ECO:0000256" key="2">
    <source>
        <dbReference type="ARBA" id="ARBA00007834"/>
    </source>
</evidence>
<dbReference type="PROSITE" id="PS00107">
    <property type="entry name" value="PROTEIN_KINASE_ATP"/>
    <property type="match status" value="1"/>
</dbReference>
<evidence type="ECO:0000256" key="4">
    <source>
        <dbReference type="ARBA" id="ARBA00022803"/>
    </source>
</evidence>
<dbReference type="GO" id="GO:0035720">
    <property type="term" value="P:intraciliary anterograde transport"/>
    <property type="evidence" value="ECO:0007669"/>
    <property type="project" value="TreeGrafter"/>
</dbReference>
<dbReference type="PANTHER" id="PTHR14781:SF0">
    <property type="entry name" value="INTRAFLAGELLAR TRANSPORT PROTEIN 56"/>
    <property type="match status" value="1"/>
</dbReference>
<dbReference type="GO" id="GO:0035735">
    <property type="term" value="P:intraciliary transport involved in cilium assembly"/>
    <property type="evidence" value="ECO:0007669"/>
    <property type="project" value="TreeGrafter"/>
</dbReference>
<dbReference type="Proteomes" id="UP001152795">
    <property type="component" value="Unassembled WGS sequence"/>
</dbReference>
<dbReference type="GO" id="GO:0036064">
    <property type="term" value="C:ciliary basal body"/>
    <property type="evidence" value="ECO:0007669"/>
    <property type="project" value="TreeGrafter"/>
</dbReference>
<dbReference type="OrthoDB" id="341578at2759"/>
<dbReference type="EMBL" id="CACRXK020004419">
    <property type="protein sequence ID" value="CAB4002685.1"/>
    <property type="molecule type" value="Genomic_DNA"/>
</dbReference>
<keyword evidence="7" id="KW-1185">Reference proteome</keyword>
<evidence type="ECO:0000256" key="1">
    <source>
        <dbReference type="ARBA" id="ARBA00004138"/>
    </source>
</evidence>
<reference evidence="6" key="1">
    <citation type="submission" date="2020-04" db="EMBL/GenBank/DDBJ databases">
        <authorList>
            <person name="Alioto T."/>
            <person name="Alioto T."/>
            <person name="Gomez Garrido J."/>
        </authorList>
    </citation>
    <scope>NUCLEOTIDE SEQUENCE</scope>
    <source>
        <strain evidence="6">A484AB</strain>
    </source>
</reference>
<dbReference type="Gene3D" id="1.25.40.10">
    <property type="entry name" value="Tetratricopeptide repeat domain"/>
    <property type="match status" value="1"/>
</dbReference>
<comment type="subcellular location">
    <subcellularLocation>
        <location evidence="1">Cell projection</location>
        <location evidence="1">Cilium</location>
    </subcellularLocation>
</comment>
<sequence>MDDKSKEQENKELEDIKIALENRGYNYEIPLGKGSYGTVVRAEHPVDNQKYAIKLLPIVHGDAAKYQKRELDVLTKTDLWQQNIVKYYSCWQMNIGNDPYLFIQMELCRVNLEAFVYSNEMGNAKIVLAQGPPRFYRQVFPQILNGLNAMHSLGLVHRDIHISNILIANPKPTEIRQVNIKIADFGLAREIGSVIDGSPSLTEAPKLQRLSSGIGNELFRAPELATEHYDYKVDLYSAGIVLYFLSRYLEDKRQWKSEILALKNGERGREHLSHRDDETLFSLITSLLDEDPKKRPSAKEALDIPWTNIQSGKPTESIVTHGKPEAKIVYIKRDGEVALKRCVVNDDTFFDLKAGIESCTGINAECQDLHQETIINGKDELIEIASDLDVRCMFQSAEKAGKEVVIIVSENTLEMDVIYYLKQDDVLEAYNLIKDLEPTVPPEYILKGVVNAALGQEQGSREHLKIAQQYFQLVGGSASECDTIPGRQCMASCFFLLKQFEDVMIYLNSVKSYFYNDDAFNFNYAQAKAAAGNYKEAEEVFLLIQSDKLKNDYTYLSWLARCYIMNRKARLAWELYLKMETSAESFSLLQLIANDCYKMGHFYYSAKAFDVLERLDPNPEYWEGKRGACVGIFQQIIAGHEPRETLRDVLQLLRNTGNPQVEYIIRTMKKWAKDNRVPVS</sequence>
<dbReference type="GO" id="GO:0030992">
    <property type="term" value="C:intraciliary transport particle B"/>
    <property type="evidence" value="ECO:0007669"/>
    <property type="project" value="TreeGrafter"/>
</dbReference>
<dbReference type="PANTHER" id="PTHR14781">
    <property type="entry name" value="INTRAFLAGELLAR TRANSPORT PROTEIN 56"/>
    <property type="match status" value="1"/>
</dbReference>
<organism evidence="6 7">
    <name type="scientific">Paramuricea clavata</name>
    <name type="common">Red gorgonian</name>
    <name type="synonym">Violescent sea-whip</name>
    <dbReference type="NCBI Taxonomy" id="317549"/>
    <lineage>
        <taxon>Eukaryota</taxon>
        <taxon>Metazoa</taxon>
        <taxon>Cnidaria</taxon>
        <taxon>Anthozoa</taxon>
        <taxon>Octocorallia</taxon>
        <taxon>Malacalcyonacea</taxon>
        <taxon>Plexauridae</taxon>
        <taxon>Paramuricea</taxon>
    </lineage>
</organism>